<gene>
    <name evidence="1" type="ORF">EII11_06255</name>
</gene>
<organism evidence="1 2">
    <name type="scientific">Schaalia canis</name>
    <dbReference type="NCBI Taxonomy" id="100469"/>
    <lineage>
        <taxon>Bacteria</taxon>
        <taxon>Bacillati</taxon>
        <taxon>Actinomycetota</taxon>
        <taxon>Actinomycetes</taxon>
        <taxon>Actinomycetales</taxon>
        <taxon>Actinomycetaceae</taxon>
        <taxon>Schaalia</taxon>
    </lineage>
</organism>
<comment type="caution">
    <text evidence="1">The sequence shown here is derived from an EMBL/GenBank/DDBJ whole genome shotgun (WGS) entry which is preliminary data.</text>
</comment>
<protein>
    <submittedName>
        <fullName evidence="1">DUF3107 domain-containing protein</fullName>
    </submittedName>
</protein>
<dbReference type="RefSeq" id="WP_124870254.1">
    <property type="nucleotide sequence ID" value="NZ_RQZF01000005.1"/>
</dbReference>
<keyword evidence="2" id="KW-1185">Reference proteome</keyword>
<evidence type="ECO:0000313" key="1">
    <source>
        <dbReference type="EMBL" id="RRC95233.1"/>
    </source>
</evidence>
<dbReference type="InterPro" id="IPR021456">
    <property type="entry name" value="DUF3107"/>
</dbReference>
<name>A0A3P1SD54_9ACTO</name>
<dbReference type="EMBL" id="RQZF01000005">
    <property type="protein sequence ID" value="RRC95233.1"/>
    <property type="molecule type" value="Genomic_DNA"/>
</dbReference>
<dbReference type="AlphaFoldDB" id="A0A3P1SD54"/>
<proteinExistence type="predicted"/>
<sequence length="73" mass="7833">MKVTIGVRNVARELVLDLDMTADDFAAHLTTALNQGTILDLTDAHGQRVLIPATAIGFSQIGSEEPRRVGFAL</sequence>
<dbReference type="Proteomes" id="UP000280444">
    <property type="component" value="Unassembled WGS sequence"/>
</dbReference>
<evidence type="ECO:0000313" key="2">
    <source>
        <dbReference type="Proteomes" id="UP000280444"/>
    </source>
</evidence>
<dbReference type="OrthoDB" id="3268468at2"/>
<accession>A0A3P1SD54</accession>
<reference evidence="1 2" key="1">
    <citation type="submission" date="2018-11" db="EMBL/GenBank/DDBJ databases">
        <title>Genomes From Bacteria Associated with the Canine Oral Cavity: a Test Case for Automated Genome-Based Taxonomic Assignment.</title>
        <authorList>
            <person name="Coil D.A."/>
            <person name="Jospin G."/>
            <person name="Darling A.E."/>
            <person name="Wallis C."/>
            <person name="Davis I.J."/>
            <person name="Harris S."/>
            <person name="Eisen J.A."/>
            <person name="Holcombe L.J."/>
            <person name="O'Flynn C."/>
        </authorList>
    </citation>
    <scope>NUCLEOTIDE SEQUENCE [LARGE SCALE GENOMIC DNA]</scope>
    <source>
        <strain evidence="1 2">OH770</strain>
    </source>
</reference>
<dbReference type="Pfam" id="PF11305">
    <property type="entry name" value="DUF3107"/>
    <property type="match status" value="1"/>
</dbReference>